<feature type="region of interest" description="Disordered" evidence="1">
    <location>
        <begin position="23"/>
        <end position="54"/>
    </location>
</feature>
<dbReference type="Proteomes" id="UP000242715">
    <property type="component" value="Unassembled WGS sequence"/>
</dbReference>
<dbReference type="PANTHER" id="PTHR38371">
    <property type="entry name" value="RHO GTPASE-ACTIVATING PROTEIN"/>
    <property type="match status" value="1"/>
</dbReference>
<accession>A0A2Z6NVQ5</accession>
<dbReference type="EMBL" id="DF973788">
    <property type="protein sequence ID" value="GAU40045.1"/>
    <property type="molecule type" value="Genomic_DNA"/>
</dbReference>
<name>A0A2Z6NVQ5_TRISU</name>
<gene>
    <name evidence="2" type="ORF">TSUD_258390</name>
</gene>
<organism evidence="2 3">
    <name type="scientific">Trifolium subterraneum</name>
    <name type="common">Subterranean clover</name>
    <dbReference type="NCBI Taxonomy" id="3900"/>
    <lineage>
        <taxon>Eukaryota</taxon>
        <taxon>Viridiplantae</taxon>
        <taxon>Streptophyta</taxon>
        <taxon>Embryophyta</taxon>
        <taxon>Tracheophyta</taxon>
        <taxon>Spermatophyta</taxon>
        <taxon>Magnoliopsida</taxon>
        <taxon>eudicotyledons</taxon>
        <taxon>Gunneridae</taxon>
        <taxon>Pentapetalae</taxon>
        <taxon>rosids</taxon>
        <taxon>fabids</taxon>
        <taxon>Fabales</taxon>
        <taxon>Fabaceae</taxon>
        <taxon>Papilionoideae</taxon>
        <taxon>50 kb inversion clade</taxon>
        <taxon>NPAAA clade</taxon>
        <taxon>Hologalegina</taxon>
        <taxon>IRL clade</taxon>
        <taxon>Trifolieae</taxon>
        <taxon>Trifolium</taxon>
    </lineage>
</organism>
<protein>
    <submittedName>
        <fullName evidence="2">Uncharacterized protein</fullName>
    </submittedName>
</protein>
<dbReference type="AlphaFoldDB" id="A0A2Z6NVQ5"/>
<reference evidence="3" key="1">
    <citation type="journal article" date="2017" name="Front. Plant Sci.">
        <title>Climate Clever Clovers: New Paradigm to Reduce the Environmental Footprint of Ruminants by Breeding Low Methanogenic Forages Utilizing Haplotype Variation.</title>
        <authorList>
            <person name="Kaur P."/>
            <person name="Appels R."/>
            <person name="Bayer P.E."/>
            <person name="Keeble-Gagnere G."/>
            <person name="Wang J."/>
            <person name="Hirakawa H."/>
            <person name="Shirasawa K."/>
            <person name="Vercoe P."/>
            <person name="Stefanova K."/>
            <person name="Durmic Z."/>
            <person name="Nichols P."/>
            <person name="Revell C."/>
            <person name="Isobe S.N."/>
            <person name="Edwards D."/>
            <person name="Erskine W."/>
        </authorList>
    </citation>
    <scope>NUCLEOTIDE SEQUENCE [LARGE SCALE GENOMIC DNA]</scope>
    <source>
        <strain evidence="3">cv. Daliak</strain>
    </source>
</reference>
<evidence type="ECO:0000313" key="2">
    <source>
        <dbReference type="EMBL" id="GAU40045.1"/>
    </source>
</evidence>
<keyword evidence="3" id="KW-1185">Reference proteome</keyword>
<sequence>MIVLNLVLVANVSKNGQELTGRNAYRHYRKESGESFKKSKRKTSAKKADAKKQN</sequence>
<evidence type="ECO:0000313" key="3">
    <source>
        <dbReference type="Proteomes" id="UP000242715"/>
    </source>
</evidence>
<proteinExistence type="predicted"/>
<dbReference type="PANTHER" id="PTHR38371:SF1">
    <property type="entry name" value="RHO GTPASE-ACTIVATING PROTEIN"/>
    <property type="match status" value="1"/>
</dbReference>
<evidence type="ECO:0000256" key="1">
    <source>
        <dbReference type="SAM" id="MobiDB-lite"/>
    </source>
</evidence>